<dbReference type="STRING" id="1209926.A0A1G4BSV2"/>
<dbReference type="GeneID" id="34553481"/>
<evidence type="ECO:0000313" key="4">
    <source>
        <dbReference type="Proteomes" id="UP000176998"/>
    </source>
</evidence>
<feature type="signal peptide" evidence="2">
    <location>
        <begin position="1"/>
        <end position="17"/>
    </location>
</feature>
<dbReference type="EMBL" id="MJBS01000002">
    <property type="protein sequence ID" value="OHF04461.1"/>
    <property type="molecule type" value="Genomic_DNA"/>
</dbReference>
<proteinExistence type="predicted"/>
<feature type="region of interest" description="Disordered" evidence="1">
    <location>
        <begin position="77"/>
        <end position="96"/>
    </location>
</feature>
<dbReference type="AlphaFoldDB" id="A0A1G4BSV2"/>
<reference evidence="3 4" key="1">
    <citation type="submission" date="2016-09" db="EMBL/GenBank/DDBJ databases">
        <authorList>
            <person name="Capua I."/>
            <person name="De Benedictis P."/>
            <person name="Joannis T."/>
            <person name="Lombin L.H."/>
            <person name="Cattoli G."/>
        </authorList>
    </citation>
    <scope>NUCLEOTIDE SEQUENCE [LARGE SCALE GENOMIC DNA]</scope>
    <source>
        <strain evidence="3 4">IMI 309357</strain>
    </source>
</reference>
<keyword evidence="4" id="KW-1185">Reference proteome</keyword>
<evidence type="ECO:0000256" key="2">
    <source>
        <dbReference type="SAM" id="SignalP"/>
    </source>
</evidence>
<dbReference type="Proteomes" id="UP000176998">
    <property type="component" value="Unassembled WGS sequence"/>
</dbReference>
<gene>
    <name evidence="3" type="ORF">CORC01_00313</name>
</gene>
<protein>
    <recommendedName>
        <fullName evidence="5">EB domain-containing protein</fullName>
    </recommendedName>
</protein>
<evidence type="ECO:0008006" key="5">
    <source>
        <dbReference type="Google" id="ProtNLM"/>
    </source>
</evidence>
<name>A0A1G4BSV2_9PEZI</name>
<dbReference type="RefSeq" id="XP_022481596.1">
    <property type="nucleotide sequence ID" value="XM_022611971.1"/>
</dbReference>
<evidence type="ECO:0000313" key="3">
    <source>
        <dbReference type="EMBL" id="OHF04461.1"/>
    </source>
</evidence>
<organism evidence="3 4">
    <name type="scientific">Colletotrichum orchidophilum</name>
    <dbReference type="NCBI Taxonomy" id="1209926"/>
    <lineage>
        <taxon>Eukaryota</taxon>
        <taxon>Fungi</taxon>
        <taxon>Dikarya</taxon>
        <taxon>Ascomycota</taxon>
        <taxon>Pezizomycotina</taxon>
        <taxon>Sordariomycetes</taxon>
        <taxon>Hypocreomycetidae</taxon>
        <taxon>Glomerellales</taxon>
        <taxon>Glomerellaceae</taxon>
        <taxon>Colletotrichum</taxon>
    </lineage>
</organism>
<feature type="chain" id="PRO_5009603301" description="EB domain-containing protein" evidence="2">
    <location>
        <begin position="18"/>
        <end position="264"/>
    </location>
</feature>
<feature type="compositionally biased region" description="Low complexity" evidence="1">
    <location>
        <begin position="77"/>
        <end position="86"/>
    </location>
</feature>
<evidence type="ECO:0000256" key="1">
    <source>
        <dbReference type="SAM" id="MobiDB-lite"/>
    </source>
</evidence>
<comment type="caution">
    <text evidence="3">The sequence shown here is derived from an EMBL/GenBank/DDBJ whole genome shotgun (WGS) entry which is preliminary data.</text>
</comment>
<dbReference type="OrthoDB" id="5596743at2759"/>
<keyword evidence="2" id="KW-0732">Signal</keyword>
<accession>A0A1G4BSV2</accession>
<sequence>MKPFIVTIIGLIPLINAQACNANNCARVVTGTRAGITPDVTSRRADCSSYMRTTVIPDTFTSTITTTVYTDVIPRTSSSFSQSTSLPPSPTRVPETKLPTAVPSYATQSCTSAQAYSSACSCWGITPAVTTLPAPTVVVTTTKYAEVGCVGARDCPFEGVNLFRCGDRTTNTFCTCLRAADRNGNGGGRRPLCVENRACNEVRTCSSSSDCGLDEGCVINYCCGRRGSRICLKFAPLACVNPTLPRAIFEERLEAAKGRGGEKV</sequence>